<name>A0A9X7VUS3_9BACL</name>
<dbReference type="Pfam" id="PF08141">
    <property type="entry name" value="SspH"/>
    <property type="match status" value="1"/>
</dbReference>
<dbReference type="GO" id="GO:0042601">
    <property type="term" value="C:endospore-forming forespore"/>
    <property type="evidence" value="ECO:0007669"/>
    <property type="project" value="InterPro"/>
</dbReference>
<dbReference type="RefSeq" id="WP_206654915.1">
    <property type="nucleotide sequence ID" value="NZ_CP071182.1"/>
</dbReference>
<evidence type="ECO:0000256" key="3">
    <source>
        <dbReference type="ARBA" id="ARBA00022969"/>
    </source>
</evidence>
<keyword evidence="3" id="KW-0749">Sporulation</keyword>
<dbReference type="KEGG" id="afx:JZ786_13275"/>
<comment type="subcellular location">
    <subcellularLocation>
        <location evidence="1">Spore core</location>
    </subcellularLocation>
</comment>
<evidence type="ECO:0000313" key="5">
    <source>
        <dbReference type="Proteomes" id="UP000663505"/>
    </source>
</evidence>
<dbReference type="AlphaFoldDB" id="A0A9X7VUS3"/>
<dbReference type="EMBL" id="CP071182">
    <property type="protein sequence ID" value="QSO45546.1"/>
    <property type="molecule type" value="Genomic_DNA"/>
</dbReference>
<protein>
    <submittedName>
        <fullName evidence="4">H-type small acid-soluble spore protein</fullName>
    </submittedName>
</protein>
<proteinExistence type="inferred from homology"/>
<evidence type="ECO:0000256" key="2">
    <source>
        <dbReference type="ARBA" id="ARBA00006573"/>
    </source>
</evidence>
<dbReference type="NCBIfam" id="TIGR02861">
    <property type="entry name" value="SASP_H"/>
    <property type="match status" value="1"/>
</dbReference>
<comment type="similarity">
    <text evidence="2">Belongs to the SspH family.</text>
</comment>
<evidence type="ECO:0000313" key="4">
    <source>
        <dbReference type="EMBL" id="QSO45546.1"/>
    </source>
</evidence>
<accession>A0A9X7VUS3</accession>
<dbReference type="InterPro" id="IPR012610">
    <property type="entry name" value="SASP_SspH"/>
</dbReference>
<sequence length="63" mass="7211">MDVKRAKDIAASPIMARVTHNGTQVYIQNVDERAQMANVYHLKNPDERHQVHVNELSEDQGLQ</sequence>
<gene>
    <name evidence="4" type="ORF">JZ786_13275</name>
</gene>
<evidence type="ECO:0000256" key="1">
    <source>
        <dbReference type="ARBA" id="ARBA00004288"/>
    </source>
</evidence>
<dbReference type="GO" id="GO:0030435">
    <property type="term" value="P:sporulation resulting in formation of a cellular spore"/>
    <property type="evidence" value="ECO:0007669"/>
    <property type="project" value="UniProtKB-KW"/>
</dbReference>
<organism evidence="4 5">
    <name type="scientific">Alicyclobacillus mengziensis</name>
    <dbReference type="NCBI Taxonomy" id="2931921"/>
    <lineage>
        <taxon>Bacteria</taxon>
        <taxon>Bacillati</taxon>
        <taxon>Bacillota</taxon>
        <taxon>Bacilli</taxon>
        <taxon>Bacillales</taxon>
        <taxon>Alicyclobacillaceae</taxon>
        <taxon>Alicyclobacillus</taxon>
    </lineage>
</organism>
<keyword evidence="5" id="KW-1185">Reference proteome</keyword>
<dbReference type="HAMAP" id="MF_00667">
    <property type="entry name" value="SspH"/>
    <property type="match status" value="1"/>
</dbReference>
<dbReference type="GO" id="GO:0030436">
    <property type="term" value="P:asexual sporulation"/>
    <property type="evidence" value="ECO:0007669"/>
    <property type="project" value="InterPro"/>
</dbReference>
<dbReference type="Proteomes" id="UP000663505">
    <property type="component" value="Chromosome"/>
</dbReference>
<reference evidence="4 5" key="1">
    <citation type="submission" date="2021-02" db="EMBL/GenBank/DDBJ databases">
        <title>Alicyclobacillus curvatus sp. nov. and Alicyclobacillus mengziensis sp. nov., two acidophilic bacteria isolated from acid mine drainage.</title>
        <authorList>
            <person name="Huang Y."/>
        </authorList>
    </citation>
    <scope>NUCLEOTIDE SEQUENCE [LARGE SCALE GENOMIC DNA]</scope>
    <source>
        <strain evidence="4 5">S30H14</strain>
    </source>
</reference>